<feature type="compositionally biased region" description="Basic and acidic residues" evidence="1">
    <location>
        <begin position="1"/>
        <end position="13"/>
    </location>
</feature>
<organism evidence="2 3">
    <name type="scientific">Melanomma pulvis-pyrius CBS 109.77</name>
    <dbReference type="NCBI Taxonomy" id="1314802"/>
    <lineage>
        <taxon>Eukaryota</taxon>
        <taxon>Fungi</taxon>
        <taxon>Dikarya</taxon>
        <taxon>Ascomycota</taxon>
        <taxon>Pezizomycotina</taxon>
        <taxon>Dothideomycetes</taxon>
        <taxon>Pleosporomycetidae</taxon>
        <taxon>Pleosporales</taxon>
        <taxon>Melanommataceae</taxon>
        <taxon>Melanomma</taxon>
    </lineage>
</organism>
<feature type="compositionally biased region" description="Basic residues" evidence="1">
    <location>
        <begin position="71"/>
        <end position="82"/>
    </location>
</feature>
<dbReference type="AlphaFoldDB" id="A0A6A6XTI1"/>
<feature type="region of interest" description="Disordered" evidence="1">
    <location>
        <begin position="1"/>
        <end position="82"/>
    </location>
</feature>
<evidence type="ECO:0000313" key="2">
    <source>
        <dbReference type="EMBL" id="KAF2799770.1"/>
    </source>
</evidence>
<sequence>MLEHQTRHGHLERSPSPAHRHRLTCSPPSPLFSLRIRPRYDANKPGYTVQEKKQRKDSEAKQGYGGAQAHRANHSTHRSRIQ</sequence>
<feature type="compositionally biased region" description="Basic and acidic residues" evidence="1">
    <location>
        <begin position="50"/>
        <end position="60"/>
    </location>
</feature>
<accession>A0A6A6XTI1</accession>
<gene>
    <name evidence="2" type="ORF">K505DRAFT_320921</name>
</gene>
<proteinExistence type="predicted"/>
<reference evidence="2" key="1">
    <citation type="journal article" date="2020" name="Stud. Mycol.">
        <title>101 Dothideomycetes genomes: a test case for predicting lifestyles and emergence of pathogens.</title>
        <authorList>
            <person name="Haridas S."/>
            <person name="Albert R."/>
            <person name="Binder M."/>
            <person name="Bloem J."/>
            <person name="Labutti K."/>
            <person name="Salamov A."/>
            <person name="Andreopoulos B."/>
            <person name="Baker S."/>
            <person name="Barry K."/>
            <person name="Bills G."/>
            <person name="Bluhm B."/>
            <person name="Cannon C."/>
            <person name="Castanera R."/>
            <person name="Culley D."/>
            <person name="Daum C."/>
            <person name="Ezra D."/>
            <person name="Gonzalez J."/>
            <person name="Henrissat B."/>
            <person name="Kuo A."/>
            <person name="Liang C."/>
            <person name="Lipzen A."/>
            <person name="Lutzoni F."/>
            <person name="Magnuson J."/>
            <person name="Mondo S."/>
            <person name="Nolan M."/>
            <person name="Ohm R."/>
            <person name="Pangilinan J."/>
            <person name="Park H.-J."/>
            <person name="Ramirez L."/>
            <person name="Alfaro M."/>
            <person name="Sun H."/>
            <person name="Tritt A."/>
            <person name="Yoshinaga Y."/>
            <person name="Zwiers L.-H."/>
            <person name="Turgeon B."/>
            <person name="Goodwin S."/>
            <person name="Spatafora J."/>
            <person name="Crous P."/>
            <person name="Grigoriev I."/>
        </authorList>
    </citation>
    <scope>NUCLEOTIDE SEQUENCE</scope>
    <source>
        <strain evidence="2">CBS 109.77</strain>
    </source>
</reference>
<dbReference type="Proteomes" id="UP000799757">
    <property type="component" value="Unassembled WGS sequence"/>
</dbReference>
<dbReference type="EMBL" id="MU001758">
    <property type="protein sequence ID" value="KAF2799770.1"/>
    <property type="molecule type" value="Genomic_DNA"/>
</dbReference>
<protein>
    <submittedName>
        <fullName evidence="2">Uncharacterized protein</fullName>
    </submittedName>
</protein>
<keyword evidence="3" id="KW-1185">Reference proteome</keyword>
<evidence type="ECO:0000313" key="3">
    <source>
        <dbReference type="Proteomes" id="UP000799757"/>
    </source>
</evidence>
<evidence type="ECO:0000256" key="1">
    <source>
        <dbReference type="SAM" id="MobiDB-lite"/>
    </source>
</evidence>
<name>A0A6A6XTI1_9PLEO</name>